<reference evidence="4" key="2">
    <citation type="journal article" date="2019" name="Int. J. Syst. Evol. Microbiol.">
        <title>The Global Catalogue of Microorganisms (GCM) 10K type strain sequencing project: providing services to taxonomists for standard genome sequencing and annotation.</title>
        <authorList>
            <consortium name="The Broad Institute Genomics Platform"/>
            <consortium name="The Broad Institute Genome Sequencing Center for Infectious Disease"/>
            <person name="Wu L."/>
            <person name="Ma J."/>
        </authorList>
    </citation>
    <scope>NUCLEOTIDE SEQUENCE [LARGE SCALE GENOMIC DNA]</scope>
    <source>
        <strain evidence="4">CECT 7184</strain>
    </source>
</reference>
<evidence type="ECO:0000313" key="1">
    <source>
        <dbReference type="EMBL" id="MDN3709753.1"/>
    </source>
</evidence>
<evidence type="ECO:0000313" key="3">
    <source>
        <dbReference type="EMBL" id="MDN3709998.1"/>
    </source>
</evidence>
<name>A0ABT8CYV3_9FLAO</name>
<gene>
    <name evidence="1" type="ORF">QW060_22680</name>
    <name evidence="2" type="ORF">QW060_23970</name>
    <name evidence="3" type="ORF">QW060_24150</name>
</gene>
<dbReference type="Proteomes" id="UP001242368">
    <property type="component" value="Unassembled WGS sequence"/>
</dbReference>
<proteinExistence type="predicted"/>
<evidence type="ECO:0000313" key="4">
    <source>
        <dbReference type="Proteomes" id="UP001242368"/>
    </source>
</evidence>
<protein>
    <submittedName>
        <fullName evidence="1">Uncharacterized protein</fullName>
    </submittedName>
</protein>
<dbReference type="EMBL" id="JAUFQU010000070">
    <property type="protein sequence ID" value="MDN3709998.1"/>
    <property type="molecule type" value="Genomic_DNA"/>
</dbReference>
<comment type="caution">
    <text evidence="1">The sequence shown here is derived from an EMBL/GenBank/DDBJ whole genome shotgun (WGS) entry which is preliminary data.</text>
</comment>
<keyword evidence="4" id="KW-1185">Reference proteome</keyword>
<reference evidence="1" key="3">
    <citation type="submission" date="2023-06" db="EMBL/GenBank/DDBJ databases">
        <authorList>
            <person name="Lucena T."/>
            <person name="Sun Q."/>
        </authorList>
    </citation>
    <scope>NUCLEOTIDE SEQUENCE</scope>
    <source>
        <strain evidence="1">CECT 7184</strain>
    </source>
</reference>
<dbReference type="RefSeq" id="WP_290365216.1">
    <property type="nucleotide sequence ID" value="NZ_JAUFQU010000056.1"/>
</dbReference>
<dbReference type="EMBL" id="JAUFQU010000069">
    <property type="protein sequence ID" value="MDN3709963.1"/>
    <property type="molecule type" value="Genomic_DNA"/>
</dbReference>
<evidence type="ECO:0000313" key="2">
    <source>
        <dbReference type="EMBL" id="MDN3709963.1"/>
    </source>
</evidence>
<organism evidence="1 4">
    <name type="scientific">Paenimyroides ceti</name>
    <dbReference type="NCBI Taxonomy" id="395087"/>
    <lineage>
        <taxon>Bacteria</taxon>
        <taxon>Pseudomonadati</taxon>
        <taxon>Bacteroidota</taxon>
        <taxon>Flavobacteriia</taxon>
        <taxon>Flavobacteriales</taxon>
        <taxon>Flavobacteriaceae</taxon>
        <taxon>Paenimyroides</taxon>
    </lineage>
</organism>
<dbReference type="EMBL" id="JAUFQU010000056">
    <property type="protein sequence ID" value="MDN3709753.1"/>
    <property type="molecule type" value="Genomic_DNA"/>
</dbReference>
<accession>A0ABT8CYV3</accession>
<sequence length="59" mass="7040">MDKFYNETYRKLEAAIQEQEIEIDCLLLRSETIIHLIVNCLSEVKEYVQKRGFKNICCN</sequence>
<reference evidence="1" key="1">
    <citation type="journal article" date="2014" name="Int. J. Syst. Evol. Microbiol.">
        <title>Complete genome of a new Firmicutes species belonging to the dominant human colonic microbiota ('Ruminococcus bicirculans') reveals two chromosomes and a selective capacity to utilize plant glucans.</title>
        <authorList>
            <consortium name="NISC Comparative Sequencing Program"/>
            <person name="Wegmann U."/>
            <person name="Louis P."/>
            <person name="Goesmann A."/>
            <person name="Henrissat B."/>
            <person name="Duncan S.H."/>
            <person name="Flint H.J."/>
        </authorList>
    </citation>
    <scope>NUCLEOTIDE SEQUENCE</scope>
    <source>
        <strain evidence="1">CECT 7184</strain>
    </source>
</reference>